<accession>S3DRA9</accession>
<dbReference type="Gene3D" id="3.40.1050.10">
    <property type="entry name" value="Carbonic anhydrase"/>
    <property type="match status" value="1"/>
</dbReference>
<keyword evidence="3 4" id="KW-0862">Zinc</keyword>
<dbReference type="GO" id="GO:0008270">
    <property type="term" value="F:zinc ion binding"/>
    <property type="evidence" value="ECO:0007669"/>
    <property type="project" value="UniProtKB-UniRule"/>
</dbReference>
<evidence type="ECO:0000256" key="3">
    <source>
        <dbReference type="ARBA" id="ARBA00022833"/>
    </source>
</evidence>
<comment type="catalytic activity">
    <reaction evidence="5">
        <text>hydrogencarbonate + H(+) = CO2 + H2O</text>
        <dbReference type="Rhea" id="RHEA:10748"/>
        <dbReference type="ChEBI" id="CHEBI:15377"/>
        <dbReference type="ChEBI" id="CHEBI:15378"/>
        <dbReference type="ChEBI" id="CHEBI:16526"/>
        <dbReference type="ChEBI" id="CHEBI:17544"/>
        <dbReference type="EC" id="4.2.1.1"/>
    </reaction>
</comment>
<dbReference type="OrthoDB" id="10248475at2759"/>
<feature type="binding site" evidence="4">
    <location>
        <position position="101"/>
    </location>
    <ligand>
        <name>Zn(2+)</name>
        <dbReference type="ChEBI" id="CHEBI:29105"/>
    </ligand>
</feature>
<keyword evidence="2 4" id="KW-0479">Metal-binding</keyword>
<feature type="binding site" evidence="4">
    <location>
        <position position="46"/>
    </location>
    <ligand>
        <name>Zn(2+)</name>
        <dbReference type="ChEBI" id="CHEBI:29105"/>
    </ligand>
</feature>
<dbReference type="RefSeq" id="XP_008083117.1">
    <property type="nucleotide sequence ID" value="XM_008084926.1"/>
</dbReference>
<sequence length="175" mass="19512">MTSLPPNVDSLVSRNKEYSKTYTSPHDVAHFLSGKGKFAMVILISCCDPRIIPEEFGLFKREEYVVVRNAGGRAEPAIRDICVLSTMTEITDVVVIHHSDCGMTHLTNDAIRSSMKSRGLGDEKLDTFEFGEILNLKQSVKDDIEFLKNSPYISKEIKVSGFVFDLLDTGLLIPV</sequence>
<dbReference type="GO" id="GO:0004089">
    <property type="term" value="F:carbonate dehydratase activity"/>
    <property type="evidence" value="ECO:0007669"/>
    <property type="project" value="UniProtKB-UniRule"/>
</dbReference>
<dbReference type="STRING" id="1116229.S3DRA9"/>
<dbReference type="SUPFAM" id="SSF53056">
    <property type="entry name" value="beta-carbonic anhydrase, cab"/>
    <property type="match status" value="1"/>
</dbReference>
<comment type="function">
    <text evidence="5">Reversible hydration of carbon dioxide.</text>
</comment>
<dbReference type="PANTHER" id="PTHR43175">
    <property type="entry name" value="CARBONIC ANHYDRASE"/>
    <property type="match status" value="1"/>
</dbReference>
<evidence type="ECO:0000256" key="5">
    <source>
        <dbReference type="RuleBase" id="RU003956"/>
    </source>
</evidence>
<dbReference type="OMA" id="KFAMVIL"/>
<dbReference type="EC" id="4.2.1.1" evidence="5"/>
<comment type="similarity">
    <text evidence="1 5">Belongs to the beta-class carbonic anhydrase family.</text>
</comment>
<protein>
    <recommendedName>
        <fullName evidence="5">Carbonic anhydrase</fullName>
        <ecNumber evidence="5">4.2.1.1</ecNumber>
    </recommendedName>
    <alternativeName>
        <fullName evidence="5">Carbonate dehydratase</fullName>
    </alternativeName>
</protein>
<dbReference type="InterPro" id="IPR001765">
    <property type="entry name" value="Carbonic_anhydrase"/>
</dbReference>
<proteinExistence type="inferred from homology"/>
<comment type="cofactor">
    <cofactor evidence="4">
        <name>Zn(2+)</name>
        <dbReference type="ChEBI" id="CHEBI:29105"/>
    </cofactor>
    <text evidence="4">Binds 1 zinc ion per subunit.</text>
</comment>
<feature type="binding site" evidence="4">
    <location>
        <position position="98"/>
    </location>
    <ligand>
        <name>Zn(2+)</name>
        <dbReference type="ChEBI" id="CHEBI:29105"/>
    </ligand>
</feature>
<reference evidence="6 7" key="1">
    <citation type="journal article" date="2013" name="BMC Genomics">
        <title>Genomics-driven discovery of the pneumocandin biosynthetic gene cluster in the fungus Glarea lozoyensis.</title>
        <authorList>
            <person name="Chen L."/>
            <person name="Yue Q."/>
            <person name="Zhang X."/>
            <person name="Xiang M."/>
            <person name="Wang C."/>
            <person name="Li S."/>
            <person name="Che Y."/>
            <person name="Ortiz-Lopez F.J."/>
            <person name="Bills G.F."/>
            <person name="Liu X."/>
            <person name="An Z."/>
        </authorList>
    </citation>
    <scope>NUCLEOTIDE SEQUENCE [LARGE SCALE GENOMIC DNA]</scope>
    <source>
        <strain evidence="7">ATCC 20868 / MF5171</strain>
    </source>
</reference>
<evidence type="ECO:0000313" key="6">
    <source>
        <dbReference type="EMBL" id="EPE29008.1"/>
    </source>
</evidence>
<dbReference type="InterPro" id="IPR036874">
    <property type="entry name" value="Carbonic_anhydrase_sf"/>
</dbReference>
<keyword evidence="5" id="KW-0456">Lyase</keyword>
<gene>
    <name evidence="6" type="ORF">GLAREA_00166</name>
</gene>
<dbReference type="AlphaFoldDB" id="S3DRA9"/>
<evidence type="ECO:0000256" key="1">
    <source>
        <dbReference type="ARBA" id="ARBA00006217"/>
    </source>
</evidence>
<dbReference type="EMBL" id="KE145367">
    <property type="protein sequence ID" value="EPE29008.1"/>
    <property type="molecule type" value="Genomic_DNA"/>
</dbReference>
<organism evidence="6 7">
    <name type="scientific">Glarea lozoyensis (strain ATCC 20868 / MF5171)</name>
    <dbReference type="NCBI Taxonomy" id="1116229"/>
    <lineage>
        <taxon>Eukaryota</taxon>
        <taxon>Fungi</taxon>
        <taxon>Dikarya</taxon>
        <taxon>Ascomycota</taxon>
        <taxon>Pezizomycotina</taxon>
        <taxon>Leotiomycetes</taxon>
        <taxon>Helotiales</taxon>
        <taxon>Helotiaceae</taxon>
        <taxon>Glarea</taxon>
    </lineage>
</organism>
<evidence type="ECO:0000313" key="7">
    <source>
        <dbReference type="Proteomes" id="UP000016922"/>
    </source>
</evidence>
<dbReference type="KEGG" id="glz:GLAREA_00166"/>
<dbReference type="SMART" id="SM00947">
    <property type="entry name" value="Pro_CA"/>
    <property type="match status" value="1"/>
</dbReference>
<dbReference type="eggNOG" id="ENOG502RPW5">
    <property type="taxonomic scope" value="Eukaryota"/>
</dbReference>
<feature type="binding site" evidence="4">
    <location>
        <position position="48"/>
    </location>
    <ligand>
        <name>Zn(2+)</name>
        <dbReference type="ChEBI" id="CHEBI:29105"/>
    </ligand>
</feature>
<keyword evidence="7" id="KW-1185">Reference proteome</keyword>
<evidence type="ECO:0000256" key="2">
    <source>
        <dbReference type="ARBA" id="ARBA00022723"/>
    </source>
</evidence>
<name>S3DRA9_GLAL2</name>
<evidence type="ECO:0000256" key="4">
    <source>
        <dbReference type="PIRSR" id="PIRSR601765-1"/>
    </source>
</evidence>
<dbReference type="Pfam" id="PF00484">
    <property type="entry name" value="Pro_CA"/>
    <property type="match status" value="1"/>
</dbReference>
<dbReference type="HOGENOM" id="CLU_084253_4_0_1"/>
<dbReference type="PANTHER" id="PTHR43175:SF3">
    <property type="entry name" value="CARBON DISULFIDE HYDROLASE"/>
    <property type="match status" value="1"/>
</dbReference>
<dbReference type="Proteomes" id="UP000016922">
    <property type="component" value="Unassembled WGS sequence"/>
</dbReference>
<dbReference type="GeneID" id="19459226"/>